<dbReference type="eggNOG" id="arCOG08684">
    <property type="taxonomic scope" value="Archaea"/>
</dbReference>
<organism evidence="1 2">
    <name type="scientific">Candidatus Nitrososphaera evergladensis SR1</name>
    <dbReference type="NCBI Taxonomy" id="1459636"/>
    <lineage>
        <taxon>Archaea</taxon>
        <taxon>Nitrososphaerota</taxon>
        <taxon>Nitrososphaeria</taxon>
        <taxon>Nitrososphaerales</taxon>
        <taxon>Nitrososphaeraceae</taxon>
        <taxon>Nitrososphaera</taxon>
    </lineage>
</organism>
<proteinExistence type="predicted"/>
<protein>
    <recommendedName>
        <fullName evidence="3">Roadblock/LAMTOR2 domain-containing protein</fullName>
    </recommendedName>
</protein>
<gene>
    <name evidence="1" type="ORF">NTE_00402</name>
</gene>
<evidence type="ECO:0008006" key="3">
    <source>
        <dbReference type="Google" id="ProtNLM"/>
    </source>
</evidence>
<dbReference type="STRING" id="1459636.NTE_00402"/>
<dbReference type="KEGG" id="nev:NTE_00402"/>
<sequence>MQQQKEICHAIARLHENILAVFFVQDGAIVEWRARPGIRMPGSHEMEGVMMQRFIMMSLAKNHETFLGRLHYVAGRYDDSDVLLFDHGRDEKSMLVVRVKRPYRMEVLAKKVSGILRSRKENLQ</sequence>
<keyword evidence="2" id="KW-1185">Reference proteome</keyword>
<accession>A0A075MT35</accession>
<dbReference type="AlphaFoldDB" id="A0A075MT35"/>
<evidence type="ECO:0000313" key="1">
    <source>
        <dbReference type="EMBL" id="AIF82484.1"/>
    </source>
</evidence>
<name>A0A075MT35_9ARCH</name>
<evidence type="ECO:0000313" key="2">
    <source>
        <dbReference type="Proteomes" id="UP000028194"/>
    </source>
</evidence>
<reference evidence="1 2" key="1">
    <citation type="journal article" date="2014" name="PLoS ONE">
        <title>Genome Sequence of Candidatus Nitrososphaera evergladensis from Group I.1b Enriched from Everglades Soil Reveals Novel Genomic Features of the Ammonia-Oxidizing Archaea.</title>
        <authorList>
            <person name="Zhalnina K.V."/>
            <person name="Dias R."/>
            <person name="Leonard M.T."/>
            <person name="Dorr de Quadros P."/>
            <person name="Camargo F.A."/>
            <person name="Drew J.C."/>
            <person name="Farmerie W.G."/>
            <person name="Daroub S.H."/>
            <person name="Triplett E.W."/>
        </authorList>
    </citation>
    <scope>NUCLEOTIDE SEQUENCE [LARGE SCALE GENOMIC DNA]</scope>
    <source>
        <strain evidence="1 2">SR1</strain>
    </source>
</reference>
<dbReference type="OrthoDB" id="373551at2157"/>
<dbReference type="GeneID" id="41596283"/>
<dbReference type="RefSeq" id="WP_148699445.1">
    <property type="nucleotide sequence ID" value="NZ_CP007174.1"/>
</dbReference>
<dbReference type="HOGENOM" id="CLU_157016_0_0_2"/>
<dbReference type="EMBL" id="CP007174">
    <property type="protein sequence ID" value="AIF82484.1"/>
    <property type="molecule type" value="Genomic_DNA"/>
</dbReference>
<dbReference type="Proteomes" id="UP000028194">
    <property type="component" value="Chromosome"/>
</dbReference>